<keyword evidence="4" id="KW-0418">Kinase</keyword>
<evidence type="ECO:0000256" key="2">
    <source>
        <dbReference type="ARBA" id="ARBA00022679"/>
    </source>
</evidence>
<keyword evidence="5" id="KW-0067">ATP-binding</keyword>
<dbReference type="Pfam" id="PF07005">
    <property type="entry name" value="SBD_N"/>
    <property type="match status" value="1"/>
</dbReference>
<keyword evidence="6" id="KW-0119">Carbohydrate metabolism</keyword>
<evidence type="ECO:0000256" key="4">
    <source>
        <dbReference type="ARBA" id="ARBA00022777"/>
    </source>
</evidence>
<accession>A0A1M5AEE0</accession>
<feature type="domain" description="Four-carbon acid sugar kinase nucleotide binding" evidence="8">
    <location>
        <begin position="268"/>
        <end position="436"/>
    </location>
</feature>
<evidence type="ECO:0000256" key="1">
    <source>
        <dbReference type="ARBA" id="ARBA00005715"/>
    </source>
</evidence>
<evidence type="ECO:0000313" key="10">
    <source>
        <dbReference type="Proteomes" id="UP000184127"/>
    </source>
</evidence>
<proteinExistence type="inferred from homology"/>
<dbReference type="InterPro" id="IPR031475">
    <property type="entry name" value="NBD_C"/>
</dbReference>
<dbReference type="InterPro" id="IPR037051">
    <property type="entry name" value="4-carb_acid_sugar_kinase_N_sf"/>
</dbReference>
<dbReference type="GO" id="GO:0016301">
    <property type="term" value="F:kinase activity"/>
    <property type="evidence" value="ECO:0007669"/>
    <property type="project" value="UniProtKB-KW"/>
</dbReference>
<comment type="similarity">
    <text evidence="1">Belongs to the four-carbon acid sugar kinase family.</text>
</comment>
<evidence type="ECO:0000256" key="3">
    <source>
        <dbReference type="ARBA" id="ARBA00022741"/>
    </source>
</evidence>
<name>A0A1M5AEE0_9THEO</name>
<dbReference type="Pfam" id="PF17042">
    <property type="entry name" value="NBD_C"/>
    <property type="match status" value="1"/>
</dbReference>
<keyword evidence="3" id="KW-0547">Nucleotide-binding</keyword>
<evidence type="ECO:0000256" key="6">
    <source>
        <dbReference type="ARBA" id="ARBA00023277"/>
    </source>
</evidence>
<feature type="domain" description="Four-carbon acid sugar kinase N-terminal" evidence="7">
    <location>
        <begin position="18"/>
        <end position="241"/>
    </location>
</feature>
<evidence type="ECO:0000313" key="9">
    <source>
        <dbReference type="EMBL" id="SHF28589.1"/>
    </source>
</evidence>
<dbReference type="InterPro" id="IPR010737">
    <property type="entry name" value="4-carb_acid_sugar_kinase_N"/>
</dbReference>
<keyword evidence="2" id="KW-0808">Transferase</keyword>
<dbReference type="Gene3D" id="3.40.50.10840">
    <property type="entry name" value="Putative sugar-binding, N-terminal domain"/>
    <property type="match status" value="1"/>
</dbReference>
<gene>
    <name evidence="9" type="ORF">SAMN02745195_02279</name>
</gene>
<organism evidence="9 10">
    <name type="scientific">Thermoanaerobacter uzonensis DSM 18761</name>
    <dbReference type="NCBI Taxonomy" id="1123369"/>
    <lineage>
        <taxon>Bacteria</taxon>
        <taxon>Bacillati</taxon>
        <taxon>Bacillota</taxon>
        <taxon>Clostridia</taxon>
        <taxon>Thermoanaerobacterales</taxon>
        <taxon>Thermoanaerobacteraceae</taxon>
        <taxon>Thermoanaerobacter</taxon>
    </lineage>
</organism>
<dbReference type="AlphaFoldDB" id="A0A1M5AEE0"/>
<dbReference type="InterPro" id="IPR042213">
    <property type="entry name" value="NBD_C_sf"/>
</dbReference>
<evidence type="ECO:0000259" key="7">
    <source>
        <dbReference type="Pfam" id="PF07005"/>
    </source>
</evidence>
<dbReference type="RefSeq" id="WP_084727016.1">
    <property type="nucleotide sequence ID" value="NZ_FQUR01000022.1"/>
</dbReference>
<evidence type="ECO:0000256" key="5">
    <source>
        <dbReference type="ARBA" id="ARBA00022840"/>
    </source>
</evidence>
<dbReference type="SUPFAM" id="SSF142764">
    <property type="entry name" value="YgbK-like"/>
    <property type="match status" value="1"/>
</dbReference>
<evidence type="ECO:0000259" key="8">
    <source>
        <dbReference type="Pfam" id="PF17042"/>
    </source>
</evidence>
<reference evidence="10" key="1">
    <citation type="submission" date="2016-11" db="EMBL/GenBank/DDBJ databases">
        <authorList>
            <person name="Varghese N."/>
            <person name="Submissions S."/>
        </authorList>
    </citation>
    <scope>NUCLEOTIDE SEQUENCE [LARGE SCALE GENOMIC DNA]</scope>
    <source>
        <strain evidence="10">DSM 18761</strain>
    </source>
</reference>
<keyword evidence="10" id="KW-1185">Reference proteome</keyword>
<dbReference type="Proteomes" id="UP000184127">
    <property type="component" value="Unassembled WGS sequence"/>
</dbReference>
<protein>
    <submittedName>
        <fullName evidence="9">Uncharacterized conserved protein YgbK, DUF1537 family</fullName>
    </submittedName>
</protein>
<dbReference type="Gene3D" id="3.40.980.20">
    <property type="entry name" value="Four-carbon acid sugar kinase, nucleotide binding domain"/>
    <property type="match status" value="1"/>
</dbReference>
<dbReference type="EMBL" id="FQUR01000022">
    <property type="protein sequence ID" value="SHF28589.1"/>
    <property type="molecule type" value="Genomic_DNA"/>
</dbReference>
<dbReference type="GO" id="GO:0005524">
    <property type="term" value="F:ATP binding"/>
    <property type="evidence" value="ECO:0007669"/>
    <property type="project" value="UniProtKB-KW"/>
</dbReference>
<sequence>MGVNVKIPTGSGKIMDKIAIIADDLTGASDTGVQFAKKGLKTSVIFDIDNLYEDSKDTDIIVIDTDSRAISPFEAYQKVKETSQKLKNIGYTQIYKKIDSTLRGNLGIEIDAIMDVFDFDFAVIAPAFPQMGRTTVEGKHFLYGKPIDQTEISKDPKSPVKESNILSLLSYQTKRKSGLITINTIRSGENDIKSKIVELLKKNVQLIVVDSETDDDLEIILDYLTTTNYRILWVGSAGLANLLANKISFFSSTIISDENLVFTENPILVVSGSISKITRQQISLLIAQPNIIGIEMNPLKILNEEENKEEIDRCYDEIIKALKRNKDVAFFVDSSPEIVQKTKEVGELLKISSEEVSHRIVDALGYISNRVINEVQLGCVILTGGDTAKAVCKYLGARGIKLIKELETGIPIGKLIGFRNLLTITKAGAFGTEETFINIIRFLKGEN</sequence>